<dbReference type="SMART" id="SM00418">
    <property type="entry name" value="HTH_ARSR"/>
    <property type="match status" value="1"/>
</dbReference>
<evidence type="ECO:0000313" key="5">
    <source>
        <dbReference type="EMBL" id="SHF83181.1"/>
    </source>
</evidence>
<accession>A0A1M5EVR3</accession>
<dbReference type="InterPro" id="IPR001845">
    <property type="entry name" value="HTH_ArsR_DNA-bd_dom"/>
</dbReference>
<dbReference type="STRING" id="1121256.SAMN02746089_02627"/>
<dbReference type="InterPro" id="IPR011991">
    <property type="entry name" value="ArsR-like_HTH"/>
</dbReference>
<keyword evidence="3" id="KW-0804">Transcription</keyword>
<organism evidence="5 6">
    <name type="scientific">Caldanaerobius fijiensis DSM 17918</name>
    <dbReference type="NCBI Taxonomy" id="1121256"/>
    <lineage>
        <taxon>Bacteria</taxon>
        <taxon>Bacillati</taxon>
        <taxon>Bacillota</taxon>
        <taxon>Clostridia</taxon>
        <taxon>Thermoanaerobacterales</taxon>
        <taxon>Thermoanaerobacteraceae</taxon>
        <taxon>Caldanaerobius</taxon>
    </lineage>
</organism>
<dbReference type="OrthoDB" id="9799175at2"/>
<dbReference type="InterPro" id="IPR051081">
    <property type="entry name" value="HTH_MetalResp_TranReg"/>
</dbReference>
<name>A0A1M5EVR3_9THEO</name>
<keyword evidence="1" id="KW-0805">Transcription regulation</keyword>
<dbReference type="Proteomes" id="UP000184088">
    <property type="component" value="Unassembled WGS sequence"/>
</dbReference>
<evidence type="ECO:0000313" key="6">
    <source>
        <dbReference type="Proteomes" id="UP000184088"/>
    </source>
</evidence>
<dbReference type="SUPFAM" id="SSF46785">
    <property type="entry name" value="Winged helix' DNA-binding domain"/>
    <property type="match status" value="1"/>
</dbReference>
<protein>
    <submittedName>
        <fullName evidence="5">ArsR family transcriptional regulator</fullName>
    </submittedName>
</protein>
<gene>
    <name evidence="5" type="ORF">SAMN02746089_02627</name>
</gene>
<dbReference type="AlphaFoldDB" id="A0A1M5EVR3"/>
<dbReference type="RefSeq" id="WP_073346340.1">
    <property type="nucleotide sequence ID" value="NZ_FQVH01000050.1"/>
</dbReference>
<dbReference type="Gene3D" id="1.10.10.10">
    <property type="entry name" value="Winged helix-like DNA-binding domain superfamily/Winged helix DNA-binding domain"/>
    <property type="match status" value="1"/>
</dbReference>
<evidence type="ECO:0000259" key="4">
    <source>
        <dbReference type="PROSITE" id="PS50987"/>
    </source>
</evidence>
<dbReference type="InterPro" id="IPR036388">
    <property type="entry name" value="WH-like_DNA-bd_sf"/>
</dbReference>
<dbReference type="CDD" id="cd00090">
    <property type="entry name" value="HTH_ARSR"/>
    <property type="match status" value="1"/>
</dbReference>
<evidence type="ECO:0000256" key="2">
    <source>
        <dbReference type="ARBA" id="ARBA00023125"/>
    </source>
</evidence>
<feature type="domain" description="HTH arsR-type" evidence="4">
    <location>
        <begin position="1"/>
        <end position="90"/>
    </location>
</feature>
<dbReference type="EMBL" id="FQVH01000050">
    <property type="protein sequence ID" value="SHF83181.1"/>
    <property type="molecule type" value="Genomic_DNA"/>
</dbReference>
<dbReference type="Pfam" id="PF01022">
    <property type="entry name" value="HTH_5"/>
    <property type="match status" value="1"/>
</dbReference>
<sequence>MKDLVDFFKILSDETRLRIIVLLYKQKLCVCDICNILELPQPKVSKHLAKLRDNGLVEDSRKEQFVYYSLQLKDFQRNIIEEIVSNAENDPVIKADLEKLARQACFKK</sequence>
<dbReference type="PRINTS" id="PR00778">
    <property type="entry name" value="HTHARSR"/>
</dbReference>
<dbReference type="PROSITE" id="PS50987">
    <property type="entry name" value="HTH_ARSR_2"/>
    <property type="match status" value="1"/>
</dbReference>
<proteinExistence type="predicted"/>
<keyword evidence="6" id="KW-1185">Reference proteome</keyword>
<dbReference type="InterPro" id="IPR036390">
    <property type="entry name" value="WH_DNA-bd_sf"/>
</dbReference>
<dbReference type="NCBIfam" id="NF033788">
    <property type="entry name" value="HTH_metalloreg"/>
    <property type="match status" value="1"/>
</dbReference>
<evidence type="ECO:0000256" key="3">
    <source>
        <dbReference type="ARBA" id="ARBA00023163"/>
    </source>
</evidence>
<dbReference type="PANTHER" id="PTHR33154:SF18">
    <property type="entry name" value="ARSENICAL RESISTANCE OPERON REPRESSOR"/>
    <property type="match status" value="1"/>
</dbReference>
<dbReference type="GO" id="GO:0003677">
    <property type="term" value="F:DNA binding"/>
    <property type="evidence" value="ECO:0007669"/>
    <property type="project" value="UniProtKB-KW"/>
</dbReference>
<keyword evidence="2" id="KW-0238">DNA-binding</keyword>
<reference evidence="5 6" key="1">
    <citation type="submission" date="2016-11" db="EMBL/GenBank/DDBJ databases">
        <authorList>
            <person name="Jaros S."/>
            <person name="Januszkiewicz K."/>
            <person name="Wedrychowicz H."/>
        </authorList>
    </citation>
    <scope>NUCLEOTIDE SEQUENCE [LARGE SCALE GENOMIC DNA]</scope>
    <source>
        <strain evidence="5 6">DSM 17918</strain>
    </source>
</reference>
<evidence type="ECO:0000256" key="1">
    <source>
        <dbReference type="ARBA" id="ARBA00023015"/>
    </source>
</evidence>
<dbReference type="GO" id="GO:0003700">
    <property type="term" value="F:DNA-binding transcription factor activity"/>
    <property type="evidence" value="ECO:0007669"/>
    <property type="project" value="InterPro"/>
</dbReference>
<dbReference type="PANTHER" id="PTHR33154">
    <property type="entry name" value="TRANSCRIPTIONAL REGULATOR, ARSR FAMILY"/>
    <property type="match status" value="1"/>
</dbReference>